<evidence type="ECO:0000313" key="1">
    <source>
        <dbReference type="EMBL" id="SVC79909.1"/>
    </source>
</evidence>
<dbReference type="AlphaFoldDB" id="A0A382Q2Y0"/>
<name>A0A382Q2Y0_9ZZZZ</name>
<dbReference type="EMBL" id="UINC01111583">
    <property type="protein sequence ID" value="SVC79909.1"/>
    <property type="molecule type" value="Genomic_DNA"/>
</dbReference>
<proteinExistence type="predicted"/>
<reference evidence="1" key="1">
    <citation type="submission" date="2018-05" db="EMBL/GenBank/DDBJ databases">
        <authorList>
            <person name="Lanie J.A."/>
            <person name="Ng W.-L."/>
            <person name="Kazmierczak K.M."/>
            <person name="Andrzejewski T.M."/>
            <person name="Davidsen T.M."/>
            <person name="Wayne K.J."/>
            <person name="Tettelin H."/>
            <person name="Glass J.I."/>
            <person name="Rusch D."/>
            <person name="Podicherti R."/>
            <person name="Tsui H.-C.T."/>
            <person name="Winkler M.E."/>
        </authorList>
    </citation>
    <scope>NUCLEOTIDE SEQUENCE</scope>
</reference>
<protein>
    <submittedName>
        <fullName evidence="1">Uncharacterized protein</fullName>
    </submittedName>
</protein>
<gene>
    <name evidence="1" type="ORF">METZ01_LOCUS332763</name>
</gene>
<organism evidence="1">
    <name type="scientific">marine metagenome</name>
    <dbReference type="NCBI Taxonomy" id="408172"/>
    <lineage>
        <taxon>unclassified sequences</taxon>
        <taxon>metagenomes</taxon>
        <taxon>ecological metagenomes</taxon>
    </lineage>
</organism>
<accession>A0A382Q2Y0</accession>
<sequence length="87" mass="9957">MKYILSVLIFFLSCSILSASQWDKKGCARIELGVGQLIFVSENMRQSSEDASKNGDLDQEKELREQQNYLLESASHWATIYSTFCKK</sequence>